<dbReference type="HAMAP" id="MF_01333_B">
    <property type="entry name" value="Ribosomal_uL5_B"/>
    <property type="match status" value="1"/>
</dbReference>
<evidence type="ECO:0000256" key="3">
    <source>
        <dbReference type="ARBA" id="ARBA00008553"/>
    </source>
</evidence>
<dbReference type="InterPro" id="IPR020929">
    <property type="entry name" value="Ribosomal_uL5_CS"/>
</dbReference>
<dbReference type="Pfam" id="PF00281">
    <property type="entry name" value="Ribosomal_L5"/>
    <property type="match status" value="1"/>
</dbReference>
<dbReference type="Gene3D" id="3.30.1440.10">
    <property type="match status" value="1"/>
</dbReference>
<comment type="subunit">
    <text evidence="4 9">Part of the 50S ribosomal subunit; contacts the 5S rRNA.</text>
</comment>
<dbReference type="InterPro" id="IPR022803">
    <property type="entry name" value="Ribosomal_uL5_dom_sf"/>
</dbReference>
<dbReference type="Pfam" id="PF00673">
    <property type="entry name" value="Ribosomal_L5_C"/>
    <property type="match status" value="1"/>
</dbReference>
<dbReference type="SUPFAM" id="SSF55282">
    <property type="entry name" value="RL5-like"/>
    <property type="match status" value="1"/>
</dbReference>
<evidence type="ECO:0000256" key="7">
    <source>
        <dbReference type="ARBA" id="ARBA00023274"/>
    </source>
</evidence>
<dbReference type="NCBIfam" id="NF000585">
    <property type="entry name" value="PRK00010.1"/>
    <property type="match status" value="1"/>
</dbReference>
<keyword evidence="7 9" id="KW-0687">Ribonucleoprotein</keyword>
<evidence type="ECO:0000256" key="8">
    <source>
        <dbReference type="ARBA" id="ARBA00035210"/>
    </source>
</evidence>
<keyword evidence="9" id="KW-0694">RNA-binding</keyword>
<evidence type="ECO:0000256" key="6">
    <source>
        <dbReference type="ARBA" id="ARBA00022980"/>
    </source>
</evidence>
<dbReference type="InterPro" id="IPR002132">
    <property type="entry name" value="Ribosomal_uL5"/>
</dbReference>
<comment type="subcellular location">
    <subcellularLocation>
        <location evidence="2 9">Plastid</location>
        <location evidence="2 9">Chloroplast</location>
    </subcellularLocation>
</comment>
<feature type="domain" description="Large ribosomal subunit protein uL5 C-terminal" evidence="12">
    <location>
        <begin position="87"/>
        <end position="180"/>
    </location>
</feature>
<dbReference type="PANTHER" id="PTHR11994">
    <property type="entry name" value="60S RIBOSOMAL PROTEIN L11-RELATED"/>
    <property type="match status" value="1"/>
</dbReference>
<evidence type="ECO:0000259" key="11">
    <source>
        <dbReference type="Pfam" id="PF00281"/>
    </source>
</evidence>
<dbReference type="EMBL" id="KY766994">
    <property type="protein sequence ID" value="ARS45053.1"/>
    <property type="molecule type" value="Genomic_DNA"/>
</dbReference>
<keyword evidence="5 13" id="KW-0150">Chloroplast</keyword>
<evidence type="ECO:0000256" key="2">
    <source>
        <dbReference type="ARBA" id="ARBA00004229"/>
    </source>
</evidence>
<dbReference type="GO" id="GO:1990904">
    <property type="term" value="C:ribonucleoprotein complex"/>
    <property type="evidence" value="ECO:0007669"/>
    <property type="project" value="UniProtKB-KW"/>
</dbReference>
<evidence type="ECO:0000256" key="1">
    <source>
        <dbReference type="ARBA" id="ARBA00003898"/>
    </source>
</evidence>
<dbReference type="GO" id="GO:0006412">
    <property type="term" value="P:translation"/>
    <property type="evidence" value="ECO:0007669"/>
    <property type="project" value="UniProtKB-UniRule"/>
</dbReference>
<dbReference type="FunFam" id="3.30.1440.10:FF:000001">
    <property type="entry name" value="50S ribosomal protein L5"/>
    <property type="match status" value="1"/>
</dbReference>
<dbReference type="GO" id="GO:0019843">
    <property type="term" value="F:rRNA binding"/>
    <property type="evidence" value="ECO:0007669"/>
    <property type="project" value="UniProtKB-UniRule"/>
</dbReference>
<name>A0A1X9ZI74_9CHLO</name>
<dbReference type="PIRSF" id="PIRSF002161">
    <property type="entry name" value="Ribosomal_L5"/>
    <property type="match status" value="1"/>
</dbReference>
<evidence type="ECO:0000256" key="10">
    <source>
        <dbReference type="RuleBase" id="RU003930"/>
    </source>
</evidence>
<keyword evidence="9" id="KW-0699">rRNA-binding</keyword>
<organism evidence="13">
    <name type="scientific">Ostreobium sp. HV05007bc</name>
    <dbReference type="NCBI Taxonomy" id="1940403"/>
    <lineage>
        <taxon>Eukaryota</taxon>
        <taxon>Viridiplantae</taxon>
        <taxon>Chlorophyta</taxon>
        <taxon>core chlorophytes</taxon>
        <taxon>Ulvophyceae</taxon>
        <taxon>TCBD clade</taxon>
        <taxon>Bryopsidales</taxon>
        <taxon>Ostreobineae</taxon>
        <taxon>Ostreobiaceae</taxon>
        <taxon>Ostreobium</taxon>
    </lineage>
</organism>
<sequence length="188" mass="21925">MIPRLKKYYLEEIIPKLMQMPEFHYTNKQQVPYIQKIVINRGLGDASQNDQILKSCLQELNFIAGQKGIITRSKKSIAGFKLRHKMPVGISITLRNDYMYGFLDRLVNLALPRIRDFRGLKIKSFDGSGNYTLGLEEQLMFPEISYEKIHQIRGMDISIVTTAKTDKETFYLLKFFGFPFQKTNINFN</sequence>
<dbReference type="AlphaFoldDB" id="A0A1X9ZI74"/>
<geneLocation type="chloroplast" evidence="13"/>
<reference evidence="13" key="1">
    <citation type="submission" date="2017-03" db="EMBL/GenBank/DDBJ databases">
        <title>Phylogenetic position of the coral symbiont Ostreobium (Ulvophyceae) inferred from chloroplast genome data.</title>
        <authorList>
            <person name="Verbruggen H."/>
            <person name="Marcelino V.R."/>
            <person name="Guiry M.D."/>
            <person name="Cremen M.C."/>
            <person name="Jackson C.J."/>
        </authorList>
    </citation>
    <scope>NUCLEOTIDE SEQUENCE</scope>
    <source>
        <strain evidence="13">SN155</strain>
    </source>
</reference>
<proteinExistence type="inferred from homology"/>
<evidence type="ECO:0000259" key="12">
    <source>
        <dbReference type="Pfam" id="PF00673"/>
    </source>
</evidence>
<evidence type="ECO:0000256" key="5">
    <source>
        <dbReference type="ARBA" id="ARBA00022528"/>
    </source>
</evidence>
<feature type="domain" description="Large ribosomal subunit protein uL5 N-terminal" evidence="11">
    <location>
        <begin position="27"/>
        <end position="83"/>
    </location>
</feature>
<dbReference type="InterPro" id="IPR031310">
    <property type="entry name" value="Ribosomal_uL5_N"/>
</dbReference>
<keyword evidence="6 9" id="KW-0689">Ribosomal protein</keyword>
<comment type="similarity">
    <text evidence="3 9 10">Belongs to the universal ribosomal protein uL5 family.</text>
</comment>
<dbReference type="GO" id="GO:0005840">
    <property type="term" value="C:ribosome"/>
    <property type="evidence" value="ECO:0007669"/>
    <property type="project" value="UniProtKB-KW"/>
</dbReference>
<accession>A0A1X9ZI74</accession>
<comment type="function">
    <text evidence="1 9">Binds 5S rRNA, forms part of the central protuberance of the 50S subunit.</text>
</comment>
<dbReference type="GO" id="GO:0009507">
    <property type="term" value="C:chloroplast"/>
    <property type="evidence" value="ECO:0007669"/>
    <property type="project" value="UniProtKB-SubCell"/>
</dbReference>
<dbReference type="InterPro" id="IPR020930">
    <property type="entry name" value="Ribosomal_uL5_bac-type"/>
</dbReference>
<evidence type="ECO:0000256" key="9">
    <source>
        <dbReference type="HAMAP-Rule" id="MF_01333"/>
    </source>
</evidence>
<evidence type="ECO:0000313" key="13">
    <source>
        <dbReference type="EMBL" id="ARS45053.1"/>
    </source>
</evidence>
<keyword evidence="13" id="KW-0934">Plastid</keyword>
<dbReference type="PROSITE" id="PS00358">
    <property type="entry name" value="RIBOSOMAL_L5"/>
    <property type="match status" value="1"/>
</dbReference>
<evidence type="ECO:0000256" key="4">
    <source>
        <dbReference type="ARBA" id="ARBA00011505"/>
    </source>
</evidence>
<dbReference type="InterPro" id="IPR031309">
    <property type="entry name" value="Ribosomal_uL5_C"/>
</dbReference>
<dbReference type="GO" id="GO:0003735">
    <property type="term" value="F:structural constituent of ribosome"/>
    <property type="evidence" value="ECO:0007669"/>
    <property type="project" value="InterPro"/>
</dbReference>
<gene>
    <name evidence="9 13" type="primary">rpl5</name>
</gene>
<protein>
    <recommendedName>
        <fullName evidence="8 9">Large ribosomal subunit protein uL5c</fullName>
    </recommendedName>
</protein>